<keyword evidence="9" id="KW-0862">Zinc</keyword>
<evidence type="ECO:0000256" key="9">
    <source>
        <dbReference type="ARBA" id="ARBA00022833"/>
    </source>
</evidence>
<dbReference type="InterPro" id="IPR011334">
    <property type="entry name" value="UDP-acyl_GlcNac_deAcase_C"/>
</dbReference>
<dbReference type="AlphaFoldDB" id="A0A7R8WZ87"/>
<feature type="non-terminal residue" evidence="13">
    <location>
        <position position="199"/>
    </location>
</feature>
<evidence type="ECO:0000256" key="4">
    <source>
        <dbReference type="ARBA" id="ARBA00012745"/>
    </source>
</evidence>
<dbReference type="GO" id="GO:2001289">
    <property type="term" value="P:lipid X metabolic process"/>
    <property type="evidence" value="ECO:0007669"/>
    <property type="project" value="UniProtKB-ARBA"/>
</dbReference>
<dbReference type="EMBL" id="OB694175">
    <property type="protein sequence ID" value="CAD7237958.1"/>
    <property type="molecule type" value="Genomic_DNA"/>
</dbReference>
<evidence type="ECO:0000256" key="3">
    <source>
        <dbReference type="ARBA" id="ARBA00006170"/>
    </source>
</evidence>
<comment type="similarity">
    <text evidence="3">Belongs to the LpxC family.</text>
</comment>
<dbReference type="OrthoDB" id="8300463at2759"/>
<evidence type="ECO:0000256" key="12">
    <source>
        <dbReference type="ARBA" id="ARBA00024987"/>
    </source>
</evidence>
<evidence type="ECO:0000256" key="2">
    <source>
        <dbReference type="ARBA" id="ARBA00005002"/>
    </source>
</evidence>
<protein>
    <recommendedName>
        <fullName evidence="4">UDP-3-O-acyl-N-acetylglucosamine deacetylase</fullName>
        <ecNumber evidence="4">3.5.1.108</ecNumber>
    </recommendedName>
</protein>
<dbReference type="EC" id="3.5.1.108" evidence="4"/>
<comment type="cofactor">
    <cofactor evidence="1">
        <name>Zn(2+)</name>
        <dbReference type="ChEBI" id="CHEBI:29105"/>
    </cofactor>
</comment>
<evidence type="ECO:0000256" key="1">
    <source>
        <dbReference type="ARBA" id="ARBA00001947"/>
    </source>
</evidence>
<dbReference type="GO" id="GO:0103117">
    <property type="term" value="F:UDP-3-O-acyl-N-acetylglucosamine deacetylase activity"/>
    <property type="evidence" value="ECO:0007669"/>
    <property type="project" value="UniProtKB-EC"/>
</dbReference>
<dbReference type="InterPro" id="IPR015870">
    <property type="entry name" value="UDP-acyl_N-AcGlcN_deAcase_N"/>
</dbReference>
<organism evidence="13">
    <name type="scientific">Cyprideis torosa</name>
    <dbReference type="NCBI Taxonomy" id="163714"/>
    <lineage>
        <taxon>Eukaryota</taxon>
        <taxon>Metazoa</taxon>
        <taxon>Ecdysozoa</taxon>
        <taxon>Arthropoda</taxon>
        <taxon>Crustacea</taxon>
        <taxon>Oligostraca</taxon>
        <taxon>Ostracoda</taxon>
        <taxon>Podocopa</taxon>
        <taxon>Podocopida</taxon>
        <taxon>Cytherocopina</taxon>
        <taxon>Cytheroidea</taxon>
        <taxon>Cytherideidae</taxon>
        <taxon>Cyprideis</taxon>
    </lineage>
</organism>
<dbReference type="UniPathway" id="UPA00359">
    <property type="reaction ID" value="UER00478"/>
</dbReference>
<comment type="catalytic activity">
    <reaction evidence="11">
        <text>a UDP-3-O-[(3R)-3-hydroxyacyl]-N-acetyl-alpha-D-glucosamine + H2O = a UDP-3-O-[(3R)-3-hydroxyacyl]-alpha-D-glucosamine + acetate</text>
        <dbReference type="Rhea" id="RHEA:67816"/>
        <dbReference type="ChEBI" id="CHEBI:15377"/>
        <dbReference type="ChEBI" id="CHEBI:30089"/>
        <dbReference type="ChEBI" id="CHEBI:137740"/>
        <dbReference type="ChEBI" id="CHEBI:173225"/>
        <dbReference type="EC" id="3.5.1.108"/>
    </reaction>
</comment>
<keyword evidence="8" id="KW-0378">Hydrolase</keyword>
<keyword evidence="10" id="KW-0443">Lipid metabolism</keyword>
<dbReference type="GO" id="GO:0009245">
    <property type="term" value="P:lipid A biosynthetic process"/>
    <property type="evidence" value="ECO:0007669"/>
    <property type="project" value="UniProtKB-KW"/>
</dbReference>
<evidence type="ECO:0000256" key="11">
    <source>
        <dbReference type="ARBA" id="ARBA00024535"/>
    </source>
</evidence>
<dbReference type="Gene3D" id="3.30.230.20">
    <property type="entry name" value="lpxc deacetylase, domain 1"/>
    <property type="match status" value="1"/>
</dbReference>
<dbReference type="Gene3D" id="3.30.1700.10">
    <property type="entry name" value="lpxc deacetylase, domain 2"/>
    <property type="match status" value="1"/>
</dbReference>
<comment type="function">
    <text evidence="12">Involved in the biosynthesis of lipid A, a phosphorylated glycolipid that in bacteria anchors the lipopolysaccharide to the outer membrane of the cell. Lipid A-like molecules in plants may serve as structural components of the outer membranes of mitochondria and/or chloroplasts, or may be involved in signal transduction or plant defense responses.</text>
</comment>
<sequence>MSALCALGIDNALIELDGPEVPIMDGSALPFVKAINEAGIKELDEEKEFFVVEETITYTDESGAEMVLMPSDKYEITTMIDFDSPVLGQQYAELDDISKYEEEIAPCKTFVFVHELVNLIDQDLIKGGDLENAIVIANEKITQESLDTIAQKIEIPEIEFNMEGIVNKSDLKFSNEPARHKLLDVIGDMALVGRPIKGK</sequence>
<evidence type="ECO:0000256" key="5">
    <source>
        <dbReference type="ARBA" id="ARBA00022516"/>
    </source>
</evidence>
<evidence type="ECO:0000256" key="6">
    <source>
        <dbReference type="ARBA" id="ARBA00022556"/>
    </source>
</evidence>
<evidence type="ECO:0000313" key="13">
    <source>
        <dbReference type="EMBL" id="CAD7237958.1"/>
    </source>
</evidence>
<keyword evidence="7" id="KW-0479">Metal-binding</keyword>
<keyword evidence="5" id="KW-0444">Lipid biosynthesis</keyword>
<dbReference type="Pfam" id="PF03331">
    <property type="entry name" value="LpxC"/>
    <property type="match status" value="2"/>
</dbReference>
<dbReference type="SUPFAM" id="SSF54211">
    <property type="entry name" value="Ribosomal protein S5 domain 2-like"/>
    <property type="match status" value="2"/>
</dbReference>
<comment type="pathway">
    <text evidence="2">Glycolipid biosynthesis; lipid IV(A) biosynthesis; lipid IV(A) from (3R)-3-hydroxytetradecanoyl-[acyl-carrier-protein] and UDP-N-acetyl-alpha-D-glucosamine: step 2/6.</text>
</comment>
<dbReference type="PANTHER" id="PTHR33694:SF1">
    <property type="entry name" value="UDP-3-O-ACYL-N-ACETYLGLUCOSAMINE DEACETYLASE 1, MITOCHONDRIAL-RELATED"/>
    <property type="match status" value="1"/>
</dbReference>
<accession>A0A7R8WZ87</accession>
<keyword evidence="6" id="KW-0441">Lipid A biosynthesis</keyword>
<dbReference type="GO" id="GO:0016020">
    <property type="term" value="C:membrane"/>
    <property type="evidence" value="ECO:0007669"/>
    <property type="project" value="GOC"/>
</dbReference>
<evidence type="ECO:0000256" key="10">
    <source>
        <dbReference type="ARBA" id="ARBA00023098"/>
    </source>
</evidence>
<dbReference type="PANTHER" id="PTHR33694">
    <property type="entry name" value="UDP-3-O-ACYL-N-ACETYLGLUCOSAMINE DEACETYLASE 1, MITOCHONDRIAL-RELATED"/>
    <property type="match status" value="1"/>
</dbReference>
<proteinExistence type="inferred from homology"/>
<name>A0A7R8WZ87_9CRUS</name>
<dbReference type="InterPro" id="IPR004463">
    <property type="entry name" value="UDP-acyl_GlcNac_deAcase"/>
</dbReference>
<evidence type="ECO:0000256" key="8">
    <source>
        <dbReference type="ARBA" id="ARBA00022801"/>
    </source>
</evidence>
<reference evidence="13" key="1">
    <citation type="submission" date="2020-11" db="EMBL/GenBank/DDBJ databases">
        <authorList>
            <person name="Tran Van P."/>
        </authorList>
    </citation>
    <scope>NUCLEOTIDE SEQUENCE</scope>
</reference>
<dbReference type="InterPro" id="IPR020568">
    <property type="entry name" value="Ribosomal_Su5_D2-typ_SF"/>
</dbReference>
<dbReference type="GO" id="GO:0046872">
    <property type="term" value="F:metal ion binding"/>
    <property type="evidence" value="ECO:0007669"/>
    <property type="project" value="UniProtKB-KW"/>
</dbReference>
<evidence type="ECO:0000256" key="7">
    <source>
        <dbReference type="ARBA" id="ARBA00022723"/>
    </source>
</evidence>
<gene>
    <name evidence="13" type="ORF">CTOB1V02_LOCUS15773</name>
</gene>